<dbReference type="EMBL" id="BSDY01000002">
    <property type="protein sequence ID" value="GLI54966.1"/>
    <property type="molecule type" value="Genomic_DNA"/>
</dbReference>
<dbReference type="Pfam" id="PF01139">
    <property type="entry name" value="RtcB"/>
    <property type="match status" value="2"/>
</dbReference>
<protein>
    <recommendedName>
        <fullName evidence="1">3'-phosphate/5'-hydroxy nucleic acid ligase</fullName>
        <ecNumber evidence="1">6.5.1.8</ecNumber>
    </recommendedName>
</protein>
<organism evidence="12 13">
    <name type="scientific">Propionigenium maris DSM 9537</name>
    <dbReference type="NCBI Taxonomy" id="1123000"/>
    <lineage>
        <taxon>Bacteria</taxon>
        <taxon>Fusobacteriati</taxon>
        <taxon>Fusobacteriota</taxon>
        <taxon>Fusobacteriia</taxon>
        <taxon>Fusobacteriales</taxon>
        <taxon>Fusobacteriaceae</taxon>
        <taxon>Propionigenium</taxon>
    </lineage>
</organism>
<reference evidence="12" key="1">
    <citation type="submission" date="2022-12" db="EMBL/GenBank/DDBJ databases">
        <title>Reference genome sequencing for broad-spectrum identification of bacterial and archaeal isolates by mass spectrometry.</title>
        <authorList>
            <person name="Sekiguchi Y."/>
            <person name="Tourlousse D.M."/>
        </authorList>
    </citation>
    <scope>NUCLEOTIDE SEQUENCE</scope>
    <source>
        <strain evidence="12">10succ1</strain>
    </source>
</reference>
<dbReference type="GO" id="GO:0006281">
    <property type="term" value="P:DNA repair"/>
    <property type="evidence" value="ECO:0007669"/>
    <property type="project" value="TreeGrafter"/>
</dbReference>
<evidence type="ECO:0000256" key="4">
    <source>
        <dbReference type="ARBA" id="ARBA00022741"/>
    </source>
</evidence>
<evidence type="ECO:0000256" key="8">
    <source>
        <dbReference type="ARBA" id="ARBA00047746"/>
    </source>
</evidence>
<dbReference type="InterPro" id="IPR036025">
    <property type="entry name" value="RtcB-like_sf"/>
</dbReference>
<dbReference type="EC" id="6.5.1.8" evidence="1"/>
<dbReference type="InterPro" id="IPR052915">
    <property type="entry name" value="RtcB-like"/>
</dbReference>
<dbReference type="GO" id="GO:0170057">
    <property type="term" value="F:RNA ligase (GTP) activity"/>
    <property type="evidence" value="ECO:0007669"/>
    <property type="project" value="UniProtKB-EC"/>
</dbReference>
<keyword evidence="13" id="KW-1185">Reference proteome</keyword>
<evidence type="ECO:0000256" key="2">
    <source>
        <dbReference type="ARBA" id="ARBA00022598"/>
    </source>
</evidence>
<comment type="cofactor">
    <cofactor evidence="11">
        <name>Mn(2+)</name>
        <dbReference type="ChEBI" id="CHEBI:29035"/>
    </cofactor>
    <text evidence="11">Binds 2 manganese ions per subunit.</text>
</comment>
<evidence type="ECO:0000313" key="13">
    <source>
        <dbReference type="Proteomes" id="UP001144471"/>
    </source>
</evidence>
<keyword evidence="2 12" id="KW-0436">Ligase</keyword>
<dbReference type="GO" id="GO:0005525">
    <property type="term" value="F:GTP binding"/>
    <property type="evidence" value="ECO:0007669"/>
    <property type="project" value="UniProtKB-KW"/>
</dbReference>
<evidence type="ECO:0000256" key="10">
    <source>
        <dbReference type="PIRSR" id="PIRSR601233-2"/>
    </source>
</evidence>
<feature type="binding site" evidence="10">
    <location>
        <position position="302"/>
    </location>
    <ligand>
        <name>GMP</name>
        <dbReference type="ChEBI" id="CHEBI:58115"/>
    </ligand>
</feature>
<accession>A0A9W6GJM2</accession>
<feature type="binding site" evidence="11">
    <location>
        <position position="74"/>
    </location>
    <ligand>
        <name>Mn(2+)</name>
        <dbReference type="ChEBI" id="CHEBI:29035"/>
        <label>1</label>
    </ligand>
</feature>
<evidence type="ECO:0000256" key="1">
    <source>
        <dbReference type="ARBA" id="ARBA00012726"/>
    </source>
</evidence>
<evidence type="ECO:0000313" key="12">
    <source>
        <dbReference type="EMBL" id="GLI54966.1"/>
    </source>
</evidence>
<feature type="binding site" evidence="11">
    <location>
        <position position="151"/>
    </location>
    <ligand>
        <name>Mn(2+)</name>
        <dbReference type="ChEBI" id="CHEBI:29035"/>
        <label>1</label>
    </ligand>
</feature>
<keyword evidence="6 10" id="KW-0342">GTP-binding</keyword>
<dbReference type="SUPFAM" id="SSF103365">
    <property type="entry name" value="Hypothetical protein PH1602"/>
    <property type="match status" value="1"/>
</dbReference>
<evidence type="ECO:0000256" key="5">
    <source>
        <dbReference type="ARBA" id="ARBA00022800"/>
    </source>
</evidence>
<dbReference type="PANTHER" id="PTHR43749">
    <property type="entry name" value="RNA-SPLICING LIGASE RTCB"/>
    <property type="match status" value="1"/>
</dbReference>
<feature type="active site" description="GMP-histidine intermediate" evidence="9">
    <location>
        <position position="319"/>
    </location>
</feature>
<dbReference type="RefSeq" id="WP_281833185.1">
    <property type="nucleotide sequence ID" value="NZ_BSDY01000002.1"/>
</dbReference>
<comment type="catalytic activity">
    <reaction evidence="8">
        <text>a 3'-end 3'-phospho-ribonucleotide-RNA + a 5'-end dephospho-ribonucleoside-RNA + GTP = a ribonucleotidyl-ribonucleotide-RNA + GMP + diphosphate</text>
        <dbReference type="Rhea" id="RHEA:68076"/>
        <dbReference type="Rhea" id="RHEA-COMP:10463"/>
        <dbReference type="Rhea" id="RHEA-COMP:13936"/>
        <dbReference type="Rhea" id="RHEA-COMP:17355"/>
        <dbReference type="ChEBI" id="CHEBI:33019"/>
        <dbReference type="ChEBI" id="CHEBI:37565"/>
        <dbReference type="ChEBI" id="CHEBI:58115"/>
        <dbReference type="ChEBI" id="CHEBI:83062"/>
        <dbReference type="ChEBI" id="CHEBI:138284"/>
        <dbReference type="ChEBI" id="CHEBI:173118"/>
        <dbReference type="EC" id="6.5.1.8"/>
    </reaction>
</comment>
<keyword evidence="3 11" id="KW-0479">Metal-binding</keyword>
<dbReference type="GO" id="GO:0003909">
    <property type="term" value="F:DNA ligase activity"/>
    <property type="evidence" value="ECO:0007669"/>
    <property type="project" value="TreeGrafter"/>
</dbReference>
<dbReference type="Gene3D" id="3.90.1860.10">
    <property type="entry name" value="tRNA-splicing ligase RtcB"/>
    <property type="match status" value="1"/>
</dbReference>
<sequence>MNIKGQFNTAKVFTENLEENCIKQIQEICSLRIFSGNKIRVMPDVHSGKGSVIGLTMECSHSPEFMIPNIIGVDIGCGVTVFELGKVDINFRYLDKFIRGQIPHGHDVNRSWKEEDFPREFTKKILHLSDKTNTKFDRHMASIGSLGSGNHFIEVSADTTGRKYLVVHSGSRHLGHQVAQYHQKIAESHCREDVPRDLKYLERGEVLHYLDDMRTCQSFATLNRLFMILRIVHHLNMDPFYIERGISLALQGKPLTHLGEDSPLWESVHNYFNFEDGILRKGAVSAHKGEKLIIPFNMRDGSIVAKGKGNPDWNFSAPHGAGRVLSRRKARDLLSMEEFRDSMKKIYTSSVSQSTLDEAPKAYKPKKEIMTLLEPCVEVIHEITPLYNFKA</sequence>
<dbReference type="AlphaFoldDB" id="A0A9W6GJM2"/>
<dbReference type="GO" id="GO:0030145">
    <property type="term" value="F:manganese ion binding"/>
    <property type="evidence" value="ECO:0007669"/>
    <property type="project" value="TreeGrafter"/>
</dbReference>
<keyword evidence="5" id="KW-0692">RNA repair</keyword>
<evidence type="ECO:0000256" key="6">
    <source>
        <dbReference type="ARBA" id="ARBA00023134"/>
    </source>
</evidence>
<evidence type="ECO:0000256" key="3">
    <source>
        <dbReference type="ARBA" id="ARBA00022723"/>
    </source>
</evidence>
<feature type="binding site" evidence="11">
    <location>
        <position position="168"/>
    </location>
    <ligand>
        <name>Mn(2+)</name>
        <dbReference type="ChEBI" id="CHEBI:29035"/>
        <label>2</label>
    </ligand>
</feature>
<dbReference type="GO" id="GO:0006396">
    <property type="term" value="P:RNA processing"/>
    <property type="evidence" value="ECO:0007669"/>
    <property type="project" value="InterPro"/>
</dbReference>
<dbReference type="Proteomes" id="UP001144471">
    <property type="component" value="Unassembled WGS sequence"/>
</dbReference>
<gene>
    <name evidence="12" type="ORF">PM10SUCC1_04810</name>
</gene>
<proteinExistence type="predicted"/>
<comment type="caution">
    <text evidence="12">The sequence shown here is derived from an EMBL/GenBank/DDBJ whole genome shotgun (WGS) entry which is preliminary data.</text>
</comment>
<dbReference type="GO" id="GO:0042245">
    <property type="term" value="P:RNA repair"/>
    <property type="evidence" value="ECO:0007669"/>
    <property type="project" value="UniProtKB-KW"/>
</dbReference>
<evidence type="ECO:0000256" key="9">
    <source>
        <dbReference type="PIRSR" id="PIRSR601233-1"/>
    </source>
</evidence>
<keyword evidence="4 10" id="KW-0547">Nucleotide-binding</keyword>
<evidence type="ECO:0000256" key="7">
    <source>
        <dbReference type="ARBA" id="ARBA00023211"/>
    </source>
</evidence>
<keyword evidence="7 11" id="KW-0464">Manganese</keyword>
<feature type="binding site" evidence="10">
    <location>
        <begin position="319"/>
        <end position="322"/>
    </location>
    <ligand>
        <name>GMP</name>
        <dbReference type="ChEBI" id="CHEBI:58115"/>
    </ligand>
</feature>
<dbReference type="PANTHER" id="PTHR43749:SF2">
    <property type="entry name" value="RNA-SPLICING LIGASE RTCB"/>
    <property type="match status" value="1"/>
</dbReference>
<feature type="binding site" evidence="10">
    <location>
        <begin position="150"/>
        <end position="154"/>
    </location>
    <ligand>
        <name>GMP</name>
        <dbReference type="ChEBI" id="CHEBI:58115"/>
    </ligand>
</feature>
<evidence type="ECO:0000256" key="11">
    <source>
        <dbReference type="PIRSR" id="PIRSR601233-3"/>
    </source>
</evidence>
<feature type="binding site" evidence="10">
    <location>
        <begin position="295"/>
        <end position="298"/>
    </location>
    <ligand>
        <name>GMP</name>
        <dbReference type="ChEBI" id="CHEBI:58115"/>
    </ligand>
</feature>
<dbReference type="InterPro" id="IPR001233">
    <property type="entry name" value="RtcB"/>
</dbReference>
<name>A0A9W6GJM2_9FUSO</name>